<dbReference type="AlphaFoldDB" id="A0A091NXT8"/>
<evidence type="ECO:0000313" key="1">
    <source>
        <dbReference type="EMBL" id="KFP98006.1"/>
    </source>
</evidence>
<proteinExistence type="predicted"/>
<dbReference type="EMBL" id="KK644521">
    <property type="protein sequence ID" value="KFP98006.1"/>
    <property type="molecule type" value="Genomic_DNA"/>
</dbReference>
<feature type="non-terminal residue" evidence="1">
    <location>
        <position position="112"/>
    </location>
</feature>
<sequence length="112" mass="12212">LLLYFLQKSCRKDLRFSWVLSTSFHLPPLTNVLFKGCGAGGKYTPLNQLRGDSLFFCWSDSWLTKEAAITPKGSALPGQCLPPETAISRLLRPGGVLLLHAALLGIPRDGSV</sequence>
<feature type="non-terminal residue" evidence="1">
    <location>
        <position position="1"/>
    </location>
</feature>
<reference evidence="1 2" key="1">
    <citation type="submission" date="2014-04" db="EMBL/GenBank/DDBJ databases">
        <title>Genome evolution of avian class.</title>
        <authorList>
            <person name="Zhang G."/>
            <person name="Li C."/>
        </authorList>
    </citation>
    <scope>NUCLEOTIDE SEQUENCE [LARGE SCALE GENOMIC DNA]</scope>
    <source>
        <strain evidence="1">BGI_N329</strain>
    </source>
</reference>
<dbReference type="Proteomes" id="UP000054379">
    <property type="component" value="Unassembled WGS sequence"/>
</dbReference>
<name>A0A091NXT8_HALAL</name>
<protein>
    <submittedName>
        <fullName evidence="1">Uncharacterized protein</fullName>
    </submittedName>
</protein>
<organism evidence="1 2">
    <name type="scientific">Haliaeetus albicilla</name>
    <name type="common">White-tailed sea-eagle</name>
    <name type="synonym">Falco albicilla</name>
    <dbReference type="NCBI Taxonomy" id="8969"/>
    <lineage>
        <taxon>Eukaryota</taxon>
        <taxon>Metazoa</taxon>
        <taxon>Chordata</taxon>
        <taxon>Craniata</taxon>
        <taxon>Vertebrata</taxon>
        <taxon>Euteleostomi</taxon>
        <taxon>Archelosauria</taxon>
        <taxon>Archosauria</taxon>
        <taxon>Dinosauria</taxon>
        <taxon>Saurischia</taxon>
        <taxon>Theropoda</taxon>
        <taxon>Coelurosauria</taxon>
        <taxon>Aves</taxon>
        <taxon>Neognathae</taxon>
        <taxon>Neoaves</taxon>
        <taxon>Telluraves</taxon>
        <taxon>Accipitrimorphae</taxon>
        <taxon>Accipitriformes</taxon>
        <taxon>Accipitridae</taxon>
        <taxon>Accipitrinae</taxon>
        <taxon>Haliaeetus</taxon>
    </lineage>
</organism>
<gene>
    <name evidence="1" type="ORF">N329_09093</name>
</gene>
<accession>A0A091NXT8</accession>
<evidence type="ECO:0000313" key="2">
    <source>
        <dbReference type="Proteomes" id="UP000054379"/>
    </source>
</evidence>